<dbReference type="NCBIfam" id="TIGR02218">
    <property type="entry name" value="phg_TIGR02218"/>
    <property type="match status" value="1"/>
</dbReference>
<sequence>MKSLSPLLQAHLAGPVTTLCWCWKVVRTDTTVLGFTDHDRAVAVDGTTYEAATGFVATEIDSSLGLSVDTLDVEGALSSSAIGEADLRAGLYDGAAIEVWRVNWADPDQRVLMRAGTIGEVRRGELAFTAELRGLAQALDQALGRTYRRTCDADLGDARCAVDLDDPAFKATATVVSCIDDRVLTVAAFAEGDFAPGWFRHGRLTWTGGANAGQSVEVREHTVEAAGIVLTQWQQAAFTIEPGDTFTVTAGCDKTFATCRTKFANRANFRGFPHMPGNDRAFSYVVGDSGENDGGSFFS</sequence>
<dbReference type="AlphaFoldDB" id="A0AAW9RZU9"/>
<name>A0AAW9RZU9_9HYPH</name>
<keyword evidence="3" id="KW-1185">Reference proteome</keyword>
<accession>A0AAW9RZU9</accession>
<reference evidence="2 3" key="1">
    <citation type="submission" date="2024-02" db="EMBL/GenBank/DDBJ databases">
        <title>Genome analysis and characterization of Microbaculum marinisediminis sp. nov., isolated from marine sediment.</title>
        <authorList>
            <person name="Du Z.-J."/>
            <person name="Ye Y.-Q."/>
            <person name="Zhang Z.-R."/>
            <person name="Yuan S.-M."/>
            <person name="Zhang X.-Y."/>
        </authorList>
    </citation>
    <scope>NUCLEOTIDE SEQUENCE [LARGE SCALE GENOMIC DNA]</scope>
    <source>
        <strain evidence="2 3">SDUM1044001</strain>
    </source>
</reference>
<evidence type="ECO:0000259" key="1">
    <source>
        <dbReference type="Pfam" id="PF09356"/>
    </source>
</evidence>
<organism evidence="2 3">
    <name type="scientific">Microbaculum marinum</name>
    <dbReference type="NCBI Taxonomy" id="1764581"/>
    <lineage>
        <taxon>Bacteria</taxon>
        <taxon>Pseudomonadati</taxon>
        <taxon>Pseudomonadota</taxon>
        <taxon>Alphaproteobacteria</taxon>
        <taxon>Hyphomicrobiales</taxon>
        <taxon>Tepidamorphaceae</taxon>
        <taxon>Microbaculum</taxon>
    </lineage>
</organism>
<dbReference type="Pfam" id="PF09356">
    <property type="entry name" value="Phage_BR0599"/>
    <property type="match status" value="1"/>
</dbReference>
<gene>
    <name evidence="2" type="ORF">V3328_16610</name>
</gene>
<feature type="domain" description="Bacteriophage phiJL001 Gp84 C-terminal" evidence="1">
    <location>
        <begin position="197"/>
        <end position="279"/>
    </location>
</feature>
<dbReference type="InterPro" id="IPR011928">
    <property type="entry name" value="Phage_phiJL001_Gp84"/>
</dbReference>
<evidence type="ECO:0000313" key="2">
    <source>
        <dbReference type="EMBL" id="MEJ8573116.1"/>
    </source>
</evidence>
<comment type="caution">
    <text evidence="2">The sequence shown here is derived from an EMBL/GenBank/DDBJ whole genome shotgun (WGS) entry which is preliminary data.</text>
</comment>
<dbReference type="RefSeq" id="WP_340330806.1">
    <property type="nucleotide sequence ID" value="NZ_JAZHOF010000006.1"/>
</dbReference>
<dbReference type="EMBL" id="JAZHOF010000006">
    <property type="protein sequence ID" value="MEJ8573116.1"/>
    <property type="molecule type" value="Genomic_DNA"/>
</dbReference>
<dbReference type="InterPro" id="IPR018964">
    <property type="entry name" value="Phage_phiJL001_Gp84_C"/>
</dbReference>
<proteinExistence type="predicted"/>
<dbReference type="Pfam" id="PF09931">
    <property type="entry name" value="Phage_phiJL001_Gp84_N"/>
    <property type="match status" value="1"/>
</dbReference>
<evidence type="ECO:0000313" key="3">
    <source>
        <dbReference type="Proteomes" id="UP001378188"/>
    </source>
</evidence>
<dbReference type="Proteomes" id="UP001378188">
    <property type="component" value="Unassembled WGS sequence"/>
</dbReference>
<protein>
    <submittedName>
        <fullName evidence="2">DUF2163 domain-containing protein</fullName>
    </submittedName>
</protein>